<dbReference type="InParanoid" id="J7SC83"/>
<protein>
    <recommendedName>
        <fullName evidence="3">F-box domain-containing protein</fullName>
    </recommendedName>
</protein>
<proteinExistence type="predicted"/>
<evidence type="ECO:0008006" key="3">
    <source>
        <dbReference type="Google" id="ProtNLM"/>
    </source>
</evidence>
<dbReference type="Proteomes" id="UP000006352">
    <property type="component" value="Unassembled WGS sequence"/>
</dbReference>
<dbReference type="RefSeq" id="XP_012176982.1">
    <property type="nucleotide sequence ID" value="XM_012321592.1"/>
</dbReference>
<keyword evidence="2" id="KW-1185">Reference proteome</keyword>
<gene>
    <name evidence="1" type="ORF">FIBRA_09275</name>
</gene>
<reference evidence="1 2" key="1">
    <citation type="journal article" date="2012" name="Appl. Environ. Microbiol.">
        <title>Short-read sequencing for genomic analysis of the brown rot fungus Fibroporia radiculosa.</title>
        <authorList>
            <person name="Tang J.D."/>
            <person name="Perkins A.D."/>
            <person name="Sonstegard T.S."/>
            <person name="Schroeder S.G."/>
            <person name="Burgess S.C."/>
            <person name="Diehl S.V."/>
        </authorList>
    </citation>
    <scope>NUCLEOTIDE SEQUENCE [LARGE SCALE GENOMIC DNA]</scope>
    <source>
        <strain evidence="1 2">TFFH 294</strain>
    </source>
</reference>
<dbReference type="EMBL" id="HE797585">
    <property type="protein sequence ID" value="CCM06961.1"/>
    <property type="molecule type" value="Genomic_DNA"/>
</dbReference>
<dbReference type="AlphaFoldDB" id="J7SC83"/>
<dbReference type="OrthoDB" id="2790890at2759"/>
<dbReference type="GeneID" id="24101861"/>
<organism evidence="1 2">
    <name type="scientific">Fibroporia radiculosa</name>
    <dbReference type="NCBI Taxonomy" id="599839"/>
    <lineage>
        <taxon>Eukaryota</taxon>
        <taxon>Fungi</taxon>
        <taxon>Dikarya</taxon>
        <taxon>Basidiomycota</taxon>
        <taxon>Agaricomycotina</taxon>
        <taxon>Agaricomycetes</taxon>
        <taxon>Polyporales</taxon>
        <taxon>Fibroporiaceae</taxon>
        <taxon>Fibroporia</taxon>
    </lineage>
</organism>
<dbReference type="HOGENOM" id="CLU_036316_0_2_1"/>
<sequence length="455" mass="51335">MTTAPATISLLLDTQFGESVPGPEVNGGEVCCGNEDGVDDKAESLGSMPNPAPLDADMPLEHSIELPIELWEKVIDYLADEWVDDLWSGETYEAKLRVLGRVCQGWYARCRSRGLERLDVWRMDKKKVYCLINALNQDPERCHAIKMVSFNFRWKSMSIFGTFAVCMAQKLPQVKHLVLGRYHWELGQPHAQIFDHVTLAFESITVLDLMDVEFPSAVVFGRLVRALPQLSSLKCWSVTFRKRAYVAGRIWQLHPLRLDAAEVRRSDDVVDFLVSIGAQLRHFIWRDRGLEKCQELLPVIAESLSSMRIDLAPSFSILSPQGFSPPYFPIDLTSAVNLRVLSISSNLTNLNRAVNILCRASLLKLIAITIISTFTYTETFSSSNIQDTLDKVGKYSYALLDQAFSSRQYPALKKVAFELHCRPRRSEVMEVISEVSWGSHLSSNLPALYTSGRLV</sequence>
<evidence type="ECO:0000313" key="2">
    <source>
        <dbReference type="Proteomes" id="UP000006352"/>
    </source>
</evidence>
<name>J7SC83_9APHY</name>
<accession>J7SC83</accession>
<evidence type="ECO:0000313" key="1">
    <source>
        <dbReference type="EMBL" id="CCM06961.1"/>
    </source>
</evidence>